<proteinExistence type="predicted"/>
<dbReference type="AlphaFoldDB" id="A0AA88QZ01"/>
<dbReference type="Pfam" id="PF08276">
    <property type="entry name" value="PAN_2"/>
    <property type="match status" value="1"/>
</dbReference>
<evidence type="ECO:0000313" key="3">
    <source>
        <dbReference type="Proteomes" id="UP001187471"/>
    </source>
</evidence>
<accession>A0AA88QZ01</accession>
<name>A0AA88QZ01_9ASTE</name>
<comment type="caution">
    <text evidence="2">The sequence shown here is derived from an EMBL/GenBank/DDBJ whole genome shotgun (WGS) entry which is preliminary data.</text>
</comment>
<keyword evidence="3" id="KW-1185">Reference proteome</keyword>
<organism evidence="2 3">
    <name type="scientific">Escallonia rubra</name>
    <dbReference type="NCBI Taxonomy" id="112253"/>
    <lineage>
        <taxon>Eukaryota</taxon>
        <taxon>Viridiplantae</taxon>
        <taxon>Streptophyta</taxon>
        <taxon>Embryophyta</taxon>
        <taxon>Tracheophyta</taxon>
        <taxon>Spermatophyta</taxon>
        <taxon>Magnoliopsida</taxon>
        <taxon>eudicotyledons</taxon>
        <taxon>Gunneridae</taxon>
        <taxon>Pentapetalae</taxon>
        <taxon>asterids</taxon>
        <taxon>campanulids</taxon>
        <taxon>Escalloniales</taxon>
        <taxon>Escalloniaceae</taxon>
        <taxon>Escallonia</taxon>
    </lineage>
</organism>
<protein>
    <recommendedName>
        <fullName evidence="1">Apple domain-containing protein</fullName>
    </recommendedName>
</protein>
<evidence type="ECO:0000313" key="2">
    <source>
        <dbReference type="EMBL" id="KAK2977817.1"/>
    </source>
</evidence>
<sequence length="190" mass="21415">MVVLPNQIGKYEYQDCLVVIPNQKAGFAYQNLTSAKMRLSESKIVKVFKKYPGKKLPDTQNSSYNGNLTLNDCHKVCLENFSCMAYANSNTRNGGSGCLHWFGELLDVRDLTKNGQDLYIRVAASEIQIDLSFFIRLNSPPIRHQEKERRESHSRLAYSSMNSSARPGCRLVCLKQEETTAARGTTNVGR</sequence>
<dbReference type="PANTHER" id="PTHR32444:SF247">
    <property type="entry name" value="OS01G0958200 PROTEIN"/>
    <property type="match status" value="1"/>
</dbReference>
<dbReference type="EMBL" id="JAVXUO010001949">
    <property type="protein sequence ID" value="KAK2977817.1"/>
    <property type="molecule type" value="Genomic_DNA"/>
</dbReference>
<dbReference type="Gene3D" id="3.50.4.10">
    <property type="entry name" value="Hepatocyte Growth Factor"/>
    <property type="match status" value="1"/>
</dbReference>
<dbReference type="SMART" id="SM00473">
    <property type="entry name" value="PAN_AP"/>
    <property type="match status" value="1"/>
</dbReference>
<dbReference type="PROSITE" id="PS50948">
    <property type="entry name" value="PAN"/>
    <property type="match status" value="1"/>
</dbReference>
<dbReference type="PANTHER" id="PTHR32444">
    <property type="entry name" value="BULB-TYPE LECTIN DOMAIN-CONTAINING PROTEIN"/>
    <property type="match status" value="1"/>
</dbReference>
<dbReference type="InterPro" id="IPR003609">
    <property type="entry name" value="Pan_app"/>
</dbReference>
<gene>
    <name evidence="2" type="ORF">RJ640_006309</name>
</gene>
<dbReference type="CDD" id="cd01098">
    <property type="entry name" value="PAN_AP_plant"/>
    <property type="match status" value="1"/>
</dbReference>
<feature type="domain" description="Apple" evidence="1">
    <location>
        <begin position="40"/>
        <end position="123"/>
    </location>
</feature>
<reference evidence="2" key="1">
    <citation type="submission" date="2022-12" db="EMBL/GenBank/DDBJ databases">
        <title>Draft genome assemblies for two species of Escallonia (Escalloniales).</title>
        <authorList>
            <person name="Chanderbali A."/>
            <person name="Dervinis C."/>
            <person name="Anghel I."/>
            <person name="Soltis D."/>
            <person name="Soltis P."/>
            <person name="Zapata F."/>
        </authorList>
    </citation>
    <scope>NUCLEOTIDE SEQUENCE</scope>
    <source>
        <strain evidence="2">UCBG92.1500</strain>
        <tissue evidence="2">Leaf</tissue>
    </source>
</reference>
<dbReference type="Proteomes" id="UP001187471">
    <property type="component" value="Unassembled WGS sequence"/>
</dbReference>
<evidence type="ECO:0000259" key="1">
    <source>
        <dbReference type="PROSITE" id="PS50948"/>
    </source>
</evidence>